<protein>
    <recommendedName>
        <fullName evidence="3">PiggyBac transposable element-derived protein domain-containing protein</fullName>
    </recommendedName>
</protein>
<evidence type="ECO:0000313" key="1">
    <source>
        <dbReference type="EMBL" id="GIZ03816.1"/>
    </source>
</evidence>
<dbReference type="EMBL" id="BPLR01019000">
    <property type="protein sequence ID" value="GIZ03816.1"/>
    <property type="molecule type" value="Genomic_DNA"/>
</dbReference>
<gene>
    <name evidence="1" type="ORF">CEXT_63471</name>
</gene>
<evidence type="ECO:0008006" key="3">
    <source>
        <dbReference type="Google" id="ProtNLM"/>
    </source>
</evidence>
<reference evidence="1 2" key="1">
    <citation type="submission" date="2021-06" db="EMBL/GenBank/DDBJ databases">
        <title>Caerostris extrusa draft genome.</title>
        <authorList>
            <person name="Kono N."/>
            <person name="Arakawa K."/>
        </authorList>
    </citation>
    <scope>NUCLEOTIDE SEQUENCE [LARGE SCALE GENOMIC DNA]</scope>
</reference>
<proteinExistence type="predicted"/>
<dbReference type="Proteomes" id="UP001054945">
    <property type="component" value="Unassembled WGS sequence"/>
</dbReference>
<comment type="caution">
    <text evidence="1">The sequence shown here is derived from an EMBL/GenBank/DDBJ whole genome shotgun (WGS) entry which is preliminary data.</text>
</comment>
<organism evidence="1 2">
    <name type="scientific">Caerostris extrusa</name>
    <name type="common">Bark spider</name>
    <name type="synonym">Caerostris bankana</name>
    <dbReference type="NCBI Taxonomy" id="172846"/>
    <lineage>
        <taxon>Eukaryota</taxon>
        <taxon>Metazoa</taxon>
        <taxon>Ecdysozoa</taxon>
        <taxon>Arthropoda</taxon>
        <taxon>Chelicerata</taxon>
        <taxon>Arachnida</taxon>
        <taxon>Araneae</taxon>
        <taxon>Araneomorphae</taxon>
        <taxon>Entelegynae</taxon>
        <taxon>Araneoidea</taxon>
        <taxon>Araneidae</taxon>
        <taxon>Caerostris</taxon>
    </lineage>
</organism>
<sequence>MGESSLLIPATVLSIIPGRDTVLLDRYFASLPTPSNSSPFLLCPKTLKTFMEESIPLKGQKQTFQLKKLQIDKLGRCVRIQRLFGVRYAVVMLDMLSMFCCLCDSFYEGKENAASNNID</sequence>
<dbReference type="AlphaFoldDB" id="A0AAV4YCT7"/>
<name>A0AAV4YCT7_CAEEX</name>
<evidence type="ECO:0000313" key="2">
    <source>
        <dbReference type="Proteomes" id="UP001054945"/>
    </source>
</evidence>
<keyword evidence="2" id="KW-1185">Reference proteome</keyword>
<accession>A0AAV4YCT7</accession>